<organism evidence="1 2">
    <name type="scientific">Vibrio rhizosphaerae</name>
    <dbReference type="NCBI Taxonomy" id="398736"/>
    <lineage>
        <taxon>Bacteria</taxon>
        <taxon>Pseudomonadati</taxon>
        <taxon>Pseudomonadota</taxon>
        <taxon>Gammaproteobacteria</taxon>
        <taxon>Vibrionales</taxon>
        <taxon>Vibrionaceae</taxon>
        <taxon>Vibrio</taxon>
    </lineage>
</organism>
<dbReference type="EMBL" id="JAWRCP010000001">
    <property type="protein sequence ID" value="MDW6092724.1"/>
    <property type="molecule type" value="Genomic_DNA"/>
</dbReference>
<name>A0ABU4ITJ7_9VIBR</name>
<comment type="caution">
    <text evidence="1">The sequence shown here is derived from an EMBL/GenBank/DDBJ whole genome shotgun (WGS) entry which is preliminary data.</text>
</comment>
<protein>
    <submittedName>
        <fullName evidence="1">Uncharacterized protein</fullName>
    </submittedName>
</protein>
<evidence type="ECO:0000313" key="2">
    <source>
        <dbReference type="Proteomes" id="UP001279860"/>
    </source>
</evidence>
<accession>A0ABU4ITJ7</accession>
<proteinExistence type="predicted"/>
<keyword evidence="2" id="KW-1185">Reference proteome</keyword>
<dbReference type="Proteomes" id="UP001279860">
    <property type="component" value="Unassembled WGS sequence"/>
</dbReference>
<dbReference type="RefSeq" id="WP_318584825.1">
    <property type="nucleotide sequence ID" value="NZ_JAWRCP010000001.1"/>
</dbReference>
<gene>
    <name evidence="1" type="ORF">SBX64_09220</name>
</gene>
<evidence type="ECO:0000313" key="1">
    <source>
        <dbReference type="EMBL" id="MDW6092724.1"/>
    </source>
</evidence>
<reference evidence="1 2" key="1">
    <citation type="submission" date="2023-11" db="EMBL/GenBank/DDBJ databases">
        <title>Plant-associative lifestyle of Vibrio porteresiae and its evolutionary dynamics.</title>
        <authorList>
            <person name="Rameshkumar N."/>
            <person name="Kirti K."/>
        </authorList>
    </citation>
    <scope>NUCLEOTIDE SEQUENCE [LARGE SCALE GENOMIC DNA]</scope>
    <source>
        <strain evidence="1 2">MSSRF7</strain>
    </source>
</reference>
<sequence>MEEWLGFSGQDARKSWFWNACDSVKQKRFSGYSGISARVTDAQSINASEIDEHNCASNGNADGWKSKRVMLSLGRNDFLRSHCHLRLRPSSF</sequence>